<sequence length="268" mass="31291">MKSHLLGKGVDLNGGVTKEDEQVWEFICNDEDILYQLHGDLSRKKAIETILKERGKGKCEEFGKDVISNPRARLLGVLNYEDRFRSNFSQHRLFVNTKAIFPWMLNDENTEKEKRLEHFIKNMKAAVKGDDKLVDLKAFDMVLFPVLEFNHYYILKELFVDYLEEKKHPKTDEIAGSNIHKVKLEWATTNNYTDCGVFLMRHMERLMGLHEMFECGFSKNGRKKLTELKRLRKKMVAHILLSPANVLREKVVDEALKKGKVVAPVQYF</sequence>
<evidence type="ECO:0000313" key="1">
    <source>
        <dbReference type="EMBL" id="KAI3828255.1"/>
    </source>
</evidence>
<proteinExistence type="predicted"/>
<name>A0ACB9K7I5_9ASTR</name>
<dbReference type="EMBL" id="CM042018">
    <property type="protein sequence ID" value="KAI3828255.1"/>
    <property type="molecule type" value="Genomic_DNA"/>
</dbReference>
<organism evidence="1 2">
    <name type="scientific">Smallanthus sonchifolius</name>
    <dbReference type="NCBI Taxonomy" id="185202"/>
    <lineage>
        <taxon>Eukaryota</taxon>
        <taxon>Viridiplantae</taxon>
        <taxon>Streptophyta</taxon>
        <taxon>Embryophyta</taxon>
        <taxon>Tracheophyta</taxon>
        <taxon>Spermatophyta</taxon>
        <taxon>Magnoliopsida</taxon>
        <taxon>eudicotyledons</taxon>
        <taxon>Gunneridae</taxon>
        <taxon>Pentapetalae</taxon>
        <taxon>asterids</taxon>
        <taxon>campanulids</taxon>
        <taxon>Asterales</taxon>
        <taxon>Asteraceae</taxon>
        <taxon>Asteroideae</taxon>
        <taxon>Heliantheae alliance</taxon>
        <taxon>Millerieae</taxon>
        <taxon>Smallanthus</taxon>
    </lineage>
</organism>
<reference evidence="2" key="1">
    <citation type="journal article" date="2022" name="Mol. Ecol. Resour.">
        <title>The genomes of chicory, endive, great burdock and yacon provide insights into Asteraceae palaeo-polyploidization history and plant inulin production.</title>
        <authorList>
            <person name="Fan W."/>
            <person name="Wang S."/>
            <person name="Wang H."/>
            <person name="Wang A."/>
            <person name="Jiang F."/>
            <person name="Liu H."/>
            <person name="Zhao H."/>
            <person name="Xu D."/>
            <person name="Zhang Y."/>
        </authorList>
    </citation>
    <scope>NUCLEOTIDE SEQUENCE [LARGE SCALE GENOMIC DNA]</scope>
    <source>
        <strain evidence="2">cv. Yunnan</strain>
    </source>
</reference>
<dbReference type="Proteomes" id="UP001056120">
    <property type="component" value="Linkage Group LG01"/>
</dbReference>
<evidence type="ECO:0000313" key="2">
    <source>
        <dbReference type="Proteomes" id="UP001056120"/>
    </source>
</evidence>
<protein>
    <submittedName>
        <fullName evidence="1">Uncharacterized protein</fullName>
    </submittedName>
</protein>
<accession>A0ACB9K7I5</accession>
<gene>
    <name evidence="1" type="ORF">L1987_02353</name>
</gene>
<comment type="caution">
    <text evidence="1">The sequence shown here is derived from an EMBL/GenBank/DDBJ whole genome shotgun (WGS) entry which is preliminary data.</text>
</comment>
<keyword evidence="2" id="KW-1185">Reference proteome</keyword>
<reference evidence="1 2" key="2">
    <citation type="journal article" date="2022" name="Mol. Ecol. Resour.">
        <title>The genomes of chicory, endive, great burdock and yacon provide insights into Asteraceae paleo-polyploidization history and plant inulin production.</title>
        <authorList>
            <person name="Fan W."/>
            <person name="Wang S."/>
            <person name="Wang H."/>
            <person name="Wang A."/>
            <person name="Jiang F."/>
            <person name="Liu H."/>
            <person name="Zhao H."/>
            <person name="Xu D."/>
            <person name="Zhang Y."/>
        </authorList>
    </citation>
    <scope>NUCLEOTIDE SEQUENCE [LARGE SCALE GENOMIC DNA]</scope>
    <source>
        <strain evidence="2">cv. Yunnan</strain>
        <tissue evidence="1">Leaves</tissue>
    </source>
</reference>